<sequence length="52" mass="5810">MDQNSNHNKTYQTSSDSVQPENAEHLDVITLGDMSLEKAERLHGKKPRSGTN</sequence>
<dbReference type="OrthoDB" id="9970230at2"/>
<gene>
    <name evidence="2" type="ORF">JCM9140_1228</name>
</gene>
<name>W4PZH7_9BACI</name>
<organism evidence="2 3">
    <name type="scientific">Halalkalibacter wakoensis JCM 9140</name>
    <dbReference type="NCBI Taxonomy" id="1236970"/>
    <lineage>
        <taxon>Bacteria</taxon>
        <taxon>Bacillati</taxon>
        <taxon>Bacillota</taxon>
        <taxon>Bacilli</taxon>
        <taxon>Bacillales</taxon>
        <taxon>Bacillaceae</taxon>
        <taxon>Halalkalibacter</taxon>
    </lineage>
</organism>
<accession>W4PZH7</accession>
<feature type="compositionally biased region" description="Polar residues" evidence="1">
    <location>
        <begin position="1"/>
        <end position="20"/>
    </location>
</feature>
<dbReference type="STRING" id="1236970.JCM9140_1228"/>
<protein>
    <submittedName>
        <fullName evidence="2">Uncharacterized protein</fullName>
    </submittedName>
</protein>
<evidence type="ECO:0000256" key="1">
    <source>
        <dbReference type="SAM" id="MobiDB-lite"/>
    </source>
</evidence>
<feature type="region of interest" description="Disordered" evidence="1">
    <location>
        <begin position="1"/>
        <end position="25"/>
    </location>
</feature>
<keyword evidence="3" id="KW-1185">Reference proteome</keyword>
<reference evidence="2" key="1">
    <citation type="journal article" date="2014" name="Genome Announc.">
        <title>Draft Genome Sequences of Three Alkaliphilic Bacillus Strains, Bacillus wakoensis JCM 9140T, Bacillus akibai JCM 9157T, and Bacillus hemicellulosilyticus JCM 9152T.</title>
        <authorList>
            <person name="Yuki M."/>
            <person name="Oshima K."/>
            <person name="Suda W."/>
            <person name="Oshida Y."/>
            <person name="Kitamura K."/>
            <person name="Iida T."/>
            <person name="Hattori M."/>
            <person name="Ohkuma M."/>
        </authorList>
    </citation>
    <scope>NUCLEOTIDE SEQUENCE [LARGE SCALE GENOMIC DNA]</scope>
    <source>
        <strain evidence="2">JCM 9140</strain>
    </source>
</reference>
<dbReference type="RefSeq" id="WP_156314783.1">
    <property type="nucleotide sequence ID" value="NZ_BAUT01000008.1"/>
</dbReference>
<comment type="caution">
    <text evidence="2">The sequence shown here is derived from an EMBL/GenBank/DDBJ whole genome shotgun (WGS) entry which is preliminary data.</text>
</comment>
<dbReference type="AlphaFoldDB" id="W4PZH7"/>
<evidence type="ECO:0000313" key="2">
    <source>
        <dbReference type="EMBL" id="GAE25246.1"/>
    </source>
</evidence>
<dbReference type="EMBL" id="BAUT01000008">
    <property type="protein sequence ID" value="GAE25246.1"/>
    <property type="molecule type" value="Genomic_DNA"/>
</dbReference>
<evidence type="ECO:0000313" key="3">
    <source>
        <dbReference type="Proteomes" id="UP000018890"/>
    </source>
</evidence>
<proteinExistence type="predicted"/>
<dbReference type="Proteomes" id="UP000018890">
    <property type="component" value="Unassembled WGS sequence"/>
</dbReference>